<evidence type="ECO:0000313" key="4">
    <source>
        <dbReference type="Proteomes" id="UP000181897"/>
    </source>
</evidence>
<dbReference type="AlphaFoldDB" id="A0A1J0WEC6"/>
<dbReference type="Proteomes" id="UP000181897">
    <property type="component" value="Chromosome"/>
</dbReference>
<dbReference type="PANTHER" id="PTHR21666">
    <property type="entry name" value="PEPTIDASE-RELATED"/>
    <property type="match status" value="1"/>
</dbReference>
<evidence type="ECO:0000256" key="1">
    <source>
        <dbReference type="SAM" id="SignalP"/>
    </source>
</evidence>
<organism evidence="3 4">
    <name type="scientific">Sulfitobacter alexandrii</name>
    <dbReference type="NCBI Taxonomy" id="1917485"/>
    <lineage>
        <taxon>Bacteria</taxon>
        <taxon>Pseudomonadati</taxon>
        <taxon>Pseudomonadota</taxon>
        <taxon>Alphaproteobacteria</taxon>
        <taxon>Rhodobacterales</taxon>
        <taxon>Roseobacteraceae</taxon>
        <taxon>Sulfitobacter</taxon>
    </lineage>
</organism>
<dbReference type="InterPro" id="IPR011055">
    <property type="entry name" value="Dup_hybrid_motif"/>
</dbReference>
<reference evidence="3 4" key="1">
    <citation type="submission" date="2016-11" db="EMBL/GenBank/DDBJ databases">
        <title>Complete genome sequence of Sulfitobacter sp. AM1-D1, a toxic bacteria associated with marine dinoflagellate Alexandrium minutum in East China Sea.</title>
        <authorList>
            <person name="Yang Q."/>
            <person name="Zhang X."/>
            <person name="Tian X."/>
        </authorList>
    </citation>
    <scope>NUCLEOTIDE SEQUENCE [LARGE SCALE GENOMIC DNA]</scope>
    <source>
        <strain evidence="3 4">AM1-D1</strain>
    </source>
</reference>
<dbReference type="Pfam" id="PF01551">
    <property type="entry name" value="Peptidase_M23"/>
    <property type="match status" value="1"/>
</dbReference>
<evidence type="ECO:0000313" key="3">
    <source>
        <dbReference type="EMBL" id="APE42659.1"/>
    </source>
</evidence>
<sequence>MILRGILALAMPFAGPALAEGFLLQSPVDCILGQDCFIQQYMDRDPGQGAVDFTCAGLSYGGHKGTDFALPTRADMMAGVNVMAAAPGIVTGVRDGMDDRGYTPDRRAELAGRECGNGIVIRHDNGWETQYCHLKQDSVTVGSGQKVEAGTVLGQIGQSGNAAFPHVHLSVRDDKGTPVDPFDPDGVLDCEDPGDSTLWAEPPTYQPGGLLALGFANAIPDYDRIKNGEAAATALPADAPALVVFAYFFGPREGDILRLAITGPQGEVIADNITLTRDQAQAFRAIGKRRSGASWPAGDYTATAALVREGAMLDERTTQITLR</sequence>
<dbReference type="KEGG" id="suam:BOO69_03910"/>
<proteinExistence type="predicted"/>
<keyword evidence="4" id="KW-1185">Reference proteome</keyword>
<name>A0A1J0WEC6_9RHOB</name>
<dbReference type="InterPro" id="IPR016047">
    <property type="entry name" value="M23ase_b-sheet_dom"/>
</dbReference>
<dbReference type="PANTHER" id="PTHR21666:SF270">
    <property type="entry name" value="MUREIN HYDROLASE ACTIVATOR ENVC"/>
    <property type="match status" value="1"/>
</dbReference>
<feature type="chain" id="PRO_5009616838" evidence="1">
    <location>
        <begin position="20"/>
        <end position="323"/>
    </location>
</feature>
<dbReference type="STRING" id="1917485.BOO69_03910"/>
<dbReference type="OrthoDB" id="5489603at2"/>
<dbReference type="EMBL" id="CP018076">
    <property type="protein sequence ID" value="APE42659.1"/>
    <property type="molecule type" value="Genomic_DNA"/>
</dbReference>
<dbReference type="CDD" id="cd12797">
    <property type="entry name" value="M23_peptidase"/>
    <property type="match status" value="1"/>
</dbReference>
<gene>
    <name evidence="3" type="ORF">BOO69_03910</name>
</gene>
<feature type="domain" description="M23ase beta-sheet core" evidence="2">
    <location>
        <begin position="62"/>
        <end position="181"/>
    </location>
</feature>
<protein>
    <submittedName>
        <fullName evidence="3">Peptidase M24</fullName>
    </submittedName>
</protein>
<dbReference type="InterPro" id="IPR050570">
    <property type="entry name" value="Cell_wall_metabolism_enzyme"/>
</dbReference>
<accession>A0A1J0WEC6</accession>
<dbReference type="RefSeq" id="WP_071970503.1">
    <property type="nucleotide sequence ID" value="NZ_CP018076.1"/>
</dbReference>
<feature type="signal peptide" evidence="1">
    <location>
        <begin position="1"/>
        <end position="19"/>
    </location>
</feature>
<dbReference type="SUPFAM" id="SSF51261">
    <property type="entry name" value="Duplicated hybrid motif"/>
    <property type="match status" value="1"/>
</dbReference>
<keyword evidence="1" id="KW-0732">Signal</keyword>
<evidence type="ECO:0000259" key="2">
    <source>
        <dbReference type="Pfam" id="PF01551"/>
    </source>
</evidence>
<dbReference type="GO" id="GO:0004222">
    <property type="term" value="F:metalloendopeptidase activity"/>
    <property type="evidence" value="ECO:0007669"/>
    <property type="project" value="TreeGrafter"/>
</dbReference>
<dbReference type="Gene3D" id="2.70.70.10">
    <property type="entry name" value="Glucose Permease (Domain IIA)"/>
    <property type="match status" value="1"/>
</dbReference>